<keyword evidence="3" id="KW-0732">Signal</keyword>
<dbReference type="RefSeq" id="WP_154476516.1">
    <property type="nucleotide sequence ID" value="NZ_VULY01000018.1"/>
</dbReference>
<dbReference type="InterPro" id="IPR025997">
    <property type="entry name" value="SBP_2_dom"/>
</dbReference>
<reference evidence="5 6" key="1">
    <citation type="submission" date="2019-08" db="EMBL/GenBank/DDBJ databases">
        <title>In-depth cultivation of the pig gut microbiome towards novel bacterial diversity and tailored functional studies.</title>
        <authorList>
            <person name="Wylensek D."/>
            <person name="Hitch T.C.A."/>
            <person name="Clavel T."/>
        </authorList>
    </citation>
    <scope>NUCLEOTIDE SEQUENCE [LARGE SCALE GENOMIC DNA]</scope>
    <source>
        <strain evidence="5 6">68-1-5</strain>
    </source>
</reference>
<feature type="domain" description="Periplasmic binding protein" evidence="4">
    <location>
        <begin position="42"/>
        <end position="288"/>
    </location>
</feature>
<dbReference type="AlphaFoldDB" id="A0A6N7USF6"/>
<evidence type="ECO:0000256" key="1">
    <source>
        <dbReference type="ARBA" id="ARBA00004196"/>
    </source>
</evidence>
<dbReference type="GO" id="GO:0030313">
    <property type="term" value="C:cell envelope"/>
    <property type="evidence" value="ECO:0007669"/>
    <property type="project" value="UniProtKB-SubCell"/>
</dbReference>
<dbReference type="PANTHER" id="PTHR46847">
    <property type="entry name" value="D-ALLOSE-BINDING PERIPLASMIC PROTEIN-RELATED"/>
    <property type="match status" value="1"/>
</dbReference>
<evidence type="ECO:0000259" key="4">
    <source>
        <dbReference type="Pfam" id="PF13407"/>
    </source>
</evidence>
<comment type="subcellular location">
    <subcellularLocation>
        <location evidence="1">Cell envelope</location>
    </subcellularLocation>
</comment>
<evidence type="ECO:0000256" key="2">
    <source>
        <dbReference type="ARBA" id="ARBA00007639"/>
    </source>
</evidence>
<keyword evidence="6" id="KW-1185">Reference proteome</keyword>
<evidence type="ECO:0000256" key="3">
    <source>
        <dbReference type="ARBA" id="ARBA00022729"/>
    </source>
</evidence>
<comment type="similarity">
    <text evidence="2">Belongs to the bacterial solute-binding protein 2 family.</text>
</comment>
<dbReference type="SUPFAM" id="SSF53822">
    <property type="entry name" value="Periplasmic binding protein-like I"/>
    <property type="match status" value="1"/>
</dbReference>
<sequence length="320" mass="35617">MNKKKRNALLLLTAFLGLLLLGVLTEQGRQKIRIVYISKSNEQSIDFWHSLTEGAAMAAEEYEIDYTFLAPLKETDYQKQNALIREAIRMKPDVIVLSPADSEKTLKAAKEIKKKGIPLVLVDSILKEEIADCIVATDNVKAGEELGNYMNTICKGEESVGLVSHVKDSSTAIDRETGIKNVIEAPVVDQVYGKSDYEYSYEVTRQMLQAHPEITVIIATNEYATVGAATYIKATEQGGKVKILGFDNSVKELQMLEAGIIDGIVVQRAFDMGYLGIQAATSIAQGKQVEKRIHSGFRLITKESMYTEENQKLLFPIWMD</sequence>
<comment type="caution">
    <text evidence="5">The sequence shown here is derived from an EMBL/GenBank/DDBJ whole genome shotgun (WGS) entry which is preliminary data.</text>
</comment>
<dbReference type="EMBL" id="VULY01000018">
    <property type="protein sequence ID" value="MSR93494.1"/>
    <property type="molecule type" value="Genomic_DNA"/>
</dbReference>
<dbReference type="InterPro" id="IPR028082">
    <property type="entry name" value="Peripla_BP_I"/>
</dbReference>
<accession>A0A6N7USF6</accession>
<dbReference type="PANTHER" id="PTHR46847:SF1">
    <property type="entry name" value="D-ALLOSE-BINDING PERIPLASMIC PROTEIN-RELATED"/>
    <property type="match status" value="1"/>
</dbReference>
<protein>
    <submittedName>
        <fullName evidence="5">Substrate-binding domain-containing protein</fullName>
    </submittedName>
</protein>
<dbReference type="Pfam" id="PF13407">
    <property type="entry name" value="Peripla_BP_4"/>
    <property type="match status" value="1"/>
</dbReference>
<dbReference type="Proteomes" id="UP000434409">
    <property type="component" value="Unassembled WGS sequence"/>
</dbReference>
<organism evidence="5 6">
    <name type="scientific">Suipraeoptans intestinalis</name>
    <dbReference type="NCBI Taxonomy" id="2606628"/>
    <lineage>
        <taxon>Bacteria</taxon>
        <taxon>Bacillati</taxon>
        <taxon>Bacillota</taxon>
        <taxon>Clostridia</taxon>
        <taxon>Lachnospirales</taxon>
        <taxon>Lachnospiraceae</taxon>
        <taxon>Suipraeoptans</taxon>
    </lineage>
</organism>
<dbReference type="Gene3D" id="3.40.50.2300">
    <property type="match status" value="2"/>
</dbReference>
<gene>
    <name evidence="5" type="ORF">FYJ34_04230</name>
</gene>
<name>A0A6N7USF6_9FIRM</name>
<dbReference type="GO" id="GO:0030246">
    <property type="term" value="F:carbohydrate binding"/>
    <property type="evidence" value="ECO:0007669"/>
    <property type="project" value="UniProtKB-ARBA"/>
</dbReference>
<evidence type="ECO:0000313" key="6">
    <source>
        <dbReference type="Proteomes" id="UP000434409"/>
    </source>
</evidence>
<evidence type="ECO:0000313" key="5">
    <source>
        <dbReference type="EMBL" id="MSR93494.1"/>
    </source>
</evidence>
<proteinExistence type="inferred from homology"/>